<name>A0A1I8EQ61_WUCBA</name>
<keyword evidence="1" id="KW-0812">Transmembrane</keyword>
<dbReference type="PANTHER" id="PTHR31176:SF1">
    <property type="entry name" value="MFS DOMAIN-CONTAINING PROTEIN-RELATED"/>
    <property type="match status" value="1"/>
</dbReference>
<keyword evidence="1" id="KW-1133">Transmembrane helix</keyword>
<feature type="transmembrane region" description="Helical" evidence="1">
    <location>
        <begin position="300"/>
        <end position="317"/>
    </location>
</feature>
<dbReference type="AlphaFoldDB" id="A0A1I8EQ61"/>
<keyword evidence="1" id="KW-0472">Membrane</keyword>
<feature type="transmembrane region" description="Helical" evidence="1">
    <location>
        <begin position="242"/>
        <end position="262"/>
    </location>
</feature>
<dbReference type="Pfam" id="PF05884">
    <property type="entry name" value="ZYG-11_interact"/>
    <property type="match status" value="1"/>
</dbReference>
<dbReference type="STRING" id="6293.A0A1I8EQ61"/>
<dbReference type="PANTHER" id="PTHR31176">
    <property type="entry name" value="MFS DOMAIN-CONTAINING PROTEIN-RELATED"/>
    <property type="match status" value="1"/>
</dbReference>
<feature type="transmembrane region" description="Helical" evidence="1">
    <location>
        <begin position="163"/>
        <end position="181"/>
    </location>
</feature>
<protein>
    <submittedName>
        <fullName evidence="2">Uncharacterized protein</fullName>
    </submittedName>
</protein>
<organism evidence="2">
    <name type="scientific">Wuchereria bancrofti</name>
    <dbReference type="NCBI Taxonomy" id="6293"/>
    <lineage>
        <taxon>Eukaryota</taxon>
        <taxon>Metazoa</taxon>
        <taxon>Ecdysozoa</taxon>
        <taxon>Nematoda</taxon>
        <taxon>Chromadorea</taxon>
        <taxon>Rhabditida</taxon>
        <taxon>Spirurina</taxon>
        <taxon>Spiruromorpha</taxon>
        <taxon>Filarioidea</taxon>
        <taxon>Onchocercidae</taxon>
        <taxon>Wuchereria</taxon>
    </lineage>
</organism>
<feature type="transmembrane region" description="Helical" evidence="1">
    <location>
        <begin position="128"/>
        <end position="151"/>
    </location>
</feature>
<feature type="transmembrane region" description="Helical" evidence="1">
    <location>
        <begin position="187"/>
        <end position="207"/>
    </location>
</feature>
<dbReference type="InterPro" id="IPR008574">
    <property type="entry name" value="Nematodes_ZYG-11_interact"/>
</dbReference>
<proteinExistence type="predicted"/>
<accession>A0A1I8EQ61</accession>
<feature type="transmembrane region" description="Helical" evidence="1">
    <location>
        <begin position="216"/>
        <end position="236"/>
    </location>
</feature>
<evidence type="ECO:0000256" key="1">
    <source>
        <dbReference type="SAM" id="Phobius"/>
    </source>
</evidence>
<reference evidence="2" key="1">
    <citation type="submission" date="2016-11" db="UniProtKB">
        <authorList>
            <consortium name="WormBaseParasite"/>
        </authorList>
    </citation>
    <scope>IDENTIFICATION</scope>
    <source>
        <strain evidence="2">pt0022</strain>
    </source>
</reference>
<feature type="transmembrane region" description="Helical" evidence="1">
    <location>
        <begin position="97"/>
        <end position="116"/>
    </location>
</feature>
<evidence type="ECO:0000313" key="2">
    <source>
        <dbReference type="WBParaSite" id="maker-PairedContig_4004-snap-gene-1.13-mRNA-1"/>
    </source>
</evidence>
<sequence>MIQSELFVLFWNSDRSIKRYSSMDQTSFYQIHNDLNEMYVVLLKRSIEFQQFARTTVEKLPKIYQEIENDVKFKINDMIAAVQDQTAIPGNLNFHRFFMTFSWGTIMLVGYYFMYFQGSTILPLLLDFIFDTLSAILLAYIIIPAVLYFNLSKYDEYSRKSRFILLVASLFQGLLVGFLLSNCSTVLVLPVEIINMLFVSIISRILGHKLNNDRQVYFGIINGIGFIFLVIIGYITRHLTKAYLFSTASAVLTSHVIIQIYMRRVMQSDLLPSYMLLMMTTLSIYCQTLVRLLFGQYVQIIQLECIFYITVIVNVMAPPKQSHYYY</sequence>
<feature type="transmembrane region" description="Helical" evidence="1">
    <location>
        <begin position="274"/>
        <end position="294"/>
    </location>
</feature>
<dbReference type="WBParaSite" id="maker-PairedContig_4004-snap-gene-1.13-mRNA-1">
    <property type="protein sequence ID" value="maker-PairedContig_4004-snap-gene-1.13-mRNA-1"/>
    <property type="gene ID" value="maker-PairedContig_4004-snap-gene-1.13"/>
</dbReference>